<feature type="compositionally biased region" description="Basic residues" evidence="1">
    <location>
        <begin position="520"/>
        <end position="530"/>
    </location>
</feature>
<proteinExistence type="predicted"/>
<evidence type="ECO:0000256" key="1">
    <source>
        <dbReference type="SAM" id="MobiDB-lite"/>
    </source>
</evidence>
<evidence type="ECO:0000313" key="2">
    <source>
        <dbReference type="EMBL" id="RDB14825.1"/>
    </source>
</evidence>
<organism evidence="2 3">
    <name type="scientific">Hypsizygus marmoreus</name>
    <name type="common">White beech mushroom</name>
    <name type="synonym">Agaricus marmoreus</name>
    <dbReference type="NCBI Taxonomy" id="39966"/>
    <lineage>
        <taxon>Eukaryota</taxon>
        <taxon>Fungi</taxon>
        <taxon>Dikarya</taxon>
        <taxon>Basidiomycota</taxon>
        <taxon>Agaricomycotina</taxon>
        <taxon>Agaricomycetes</taxon>
        <taxon>Agaricomycetidae</taxon>
        <taxon>Agaricales</taxon>
        <taxon>Tricholomatineae</taxon>
        <taxon>Lyophyllaceae</taxon>
        <taxon>Hypsizygus</taxon>
    </lineage>
</organism>
<feature type="region of interest" description="Disordered" evidence="1">
    <location>
        <begin position="421"/>
        <end position="609"/>
    </location>
</feature>
<evidence type="ECO:0008006" key="4">
    <source>
        <dbReference type="Google" id="ProtNLM"/>
    </source>
</evidence>
<dbReference type="Proteomes" id="UP000076154">
    <property type="component" value="Unassembled WGS sequence"/>
</dbReference>
<sequence>MSISWEDLFVLDNQDISSSSTDSVNGINGQTSTLNSTYVNSSVLSPLAPQLEVNEAEKGATLEPALSIGCEESPGDVSVLVHPPSSFSSNFPVGDAAQVSTLLFHECNFGKPLNFQDSGTVEYSYNYDYSIDSTFLLPSSIHSPASTSFSNWTTPSLTSSSTSSLPPTVGPTIWDTDYAWEKSTDEDHGDYDFLHEPKHRNEGISQYSPSLNVPVTSIYATPSILPSHISSVGGHVRLSEREVAVAPLHSPDDDKGRFFATAYASMRGSVATETARGVTQPMIVSDPTRAVEKYETLILQTSPLPPHSMPVRSARQRKSKRAIPYQQTSQTRDRQAVRKIQHCEDNHDGQYASPRTPGRAPTRRRAKREQAASASLTPPLTVQEEVFSRPAPVCALPAPSFPISTNFASGESNGYKVLDAASSSGVPHSPAAAATEPPAATENSDIDMPESALPNRDRLSSPGNPHDSSKSSSSMPMRPTRLPRKAQRVEPYFRTPPPPAQEARRRTQHFDDEEYFPSRMQKKAPVRRTSTKTQGESSSAAPVPAVAASSSMPVKMSKPKPRRQNSGRDRVCGKCNAEFSRPAERRRHELNACGKPKKPCPDCDYPLNPRMDSFRRHKRSGQCDRNMLESLKALGDNVADRK</sequence>
<keyword evidence="3" id="KW-1185">Reference proteome</keyword>
<dbReference type="AlphaFoldDB" id="A0A369J359"/>
<name>A0A369J359_HYPMA</name>
<feature type="compositionally biased region" description="Low complexity" evidence="1">
    <location>
        <begin position="460"/>
        <end position="476"/>
    </location>
</feature>
<comment type="caution">
    <text evidence="2">The sequence shown here is derived from an EMBL/GenBank/DDBJ whole genome shotgun (WGS) entry which is preliminary data.</text>
</comment>
<feature type="compositionally biased region" description="Basic and acidic residues" evidence="1">
    <location>
        <begin position="331"/>
        <end position="348"/>
    </location>
</feature>
<accession>A0A369J359</accession>
<gene>
    <name evidence="2" type="ORF">Hypma_016455</name>
</gene>
<evidence type="ECO:0000313" key="3">
    <source>
        <dbReference type="Proteomes" id="UP000076154"/>
    </source>
</evidence>
<dbReference type="STRING" id="39966.A0A369J359"/>
<feature type="region of interest" description="Disordered" evidence="1">
    <location>
        <begin position="302"/>
        <end position="383"/>
    </location>
</feature>
<dbReference type="EMBL" id="LUEZ02000096">
    <property type="protein sequence ID" value="RDB14825.1"/>
    <property type="molecule type" value="Genomic_DNA"/>
</dbReference>
<feature type="compositionally biased region" description="Basic and acidic residues" evidence="1">
    <location>
        <begin position="581"/>
        <end position="590"/>
    </location>
</feature>
<dbReference type="InParanoid" id="A0A369J359"/>
<reference evidence="2" key="1">
    <citation type="submission" date="2018-04" db="EMBL/GenBank/DDBJ databases">
        <title>Whole genome sequencing of Hypsizygus marmoreus.</title>
        <authorList>
            <person name="Choi I.-G."/>
            <person name="Min B."/>
            <person name="Kim J.-G."/>
            <person name="Kim S."/>
            <person name="Oh Y.-L."/>
            <person name="Kong W.-S."/>
            <person name="Park H."/>
            <person name="Jeong J."/>
            <person name="Song E.-S."/>
        </authorList>
    </citation>
    <scope>NUCLEOTIDE SEQUENCE [LARGE SCALE GENOMIC DNA]</scope>
    <source>
        <strain evidence="2">51987-8</strain>
    </source>
</reference>
<protein>
    <recommendedName>
        <fullName evidence="4">C2H2-type domain-containing protein</fullName>
    </recommendedName>
</protein>
<feature type="compositionally biased region" description="Low complexity" evidence="1">
    <location>
        <begin position="430"/>
        <end position="442"/>
    </location>
</feature>
<feature type="compositionally biased region" description="Low complexity" evidence="1">
    <location>
        <begin position="537"/>
        <end position="556"/>
    </location>
</feature>